<dbReference type="PROSITE" id="PS51257">
    <property type="entry name" value="PROKAR_LIPOPROTEIN"/>
    <property type="match status" value="1"/>
</dbReference>
<comment type="caution">
    <text evidence="2">The sequence shown here is derived from an EMBL/GenBank/DDBJ whole genome shotgun (WGS) entry which is preliminary data.</text>
</comment>
<evidence type="ECO:0000256" key="1">
    <source>
        <dbReference type="SAM" id="SignalP"/>
    </source>
</evidence>
<name>A0ABV7SSE5_9SPHN</name>
<evidence type="ECO:0008006" key="4">
    <source>
        <dbReference type="Google" id="ProtNLM"/>
    </source>
</evidence>
<protein>
    <recommendedName>
        <fullName evidence="4">Lipoprotein</fullName>
    </recommendedName>
</protein>
<evidence type="ECO:0000313" key="3">
    <source>
        <dbReference type="Proteomes" id="UP001595713"/>
    </source>
</evidence>
<sequence length="104" mass="11138">MNSRYSPWRLAILLPCALAACASPQSRTRDALLKAGLSHDVAECMADELVDNLSIAQLQRLSALGKGEGRGVKHLLRRIRDLNDPQIISVTASAAASCAMGLPR</sequence>
<organism evidence="2 3">
    <name type="scientific">Sphingomonas hylomeconis</name>
    <dbReference type="NCBI Taxonomy" id="1395958"/>
    <lineage>
        <taxon>Bacteria</taxon>
        <taxon>Pseudomonadati</taxon>
        <taxon>Pseudomonadota</taxon>
        <taxon>Alphaproteobacteria</taxon>
        <taxon>Sphingomonadales</taxon>
        <taxon>Sphingomonadaceae</taxon>
        <taxon>Sphingomonas</taxon>
    </lineage>
</organism>
<reference evidence="3" key="1">
    <citation type="journal article" date="2019" name="Int. J. Syst. Evol. Microbiol.">
        <title>The Global Catalogue of Microorganisms (GCM) 10K type strain sequencing project: providing services to taxonomists for standard genome sequencing and annotation.</title>
        <authorList>
            <consortium name="The Broad Institute Genomics Platform"/>
            <consortium name="The Broad Institute Genome Sequencing Center for Infectious Disease"/>
            <person name="Wu L."/>
            <person name="Ma J."/>
        </authorList>
    </citation>
    <scope>NUCLEOTIDE SEQUENCE [LARGE SCALE GENOMIC DNA]</scope>
    <source>
        <strain evidence="3">KCTC 42739</strain>
    </source>
</reference>
<feature type="signal peptide" evidence="1">
    <location>
        <begin position="1"/>
        <end position="22"/>
    </location>
</feature>
<keyword evidence="3" id="KW-1185">Reference proteome</keyword>
<dbReference type="EMBL" id="JBHRXP010000001">
    <property type="protein sequence ID" value="MFC3578607.1"/>
    <property type="molecule type" value="Genomic_DNA"/>
</dbReference>
<gene>
    <name evidence="2" type="ORF">ACFONA_00380</name>
</gene>
<evidence type="ECO:0000313" key="2">
    <source>
        <dbReference type="EMBL" id="MFC3578607.1"/>
    </source>
</evidence>
<dbReference type="Proteomes" id="UP001595713">
    <property type="component" value="Unassembled WGS sequence"/>
</dbReference>
<keyword evidence="1" id="KW-0732">Signal</keyword>
<proteinExistence type="predicted"/>
<accession>A0ABV7SSE5</accession>
<feature type="chain" id="PRO_5045691404" description="Lipoprotein" evidence="1">
    <location>
        <begin position="23"/>
        <end position="104"/>
    </location>
</feature>
<dbReference type="RefSeq" id="WP_261293975.1">
    <property type="nucleotide sequence ID" value="NZ_JANQBK010000004.1"/>
</dbReference>